<proteinExistence type="predicted"/>
<comment type="caution">
    <text evidence="5">The sequence shown here is derived from an EMBL/GenBank/DDBJ whole genome shotgun (WGS) entry which is preliminary data.</text>
</comment>
<dbReference type="SUPFAM" id="SSF46689">
    <property type="entry name" value="Homeodomain-like"/>
    <property type="match status" value="1"/>
</dbReference>
<sequence>MSSAQPSILLRSFLQIAPYLASRGISPLEFFQRAGISPNIFQTPDIWLPRALCFRIANEMAAIAQDPFGGAHVGRLMELRALGPWGKHVLAATNVAQACATAAMRSALLHQGGEIRIVTEGRTTRLIHRFTAPLEEDPRQFTLGTLAVLRKVALLAGAPAAVRVHLKASRSRGDEALEESLGPNIETGAEHDMIEFDRDLLDIPLRGVQDDARKVTEALNSTISTAGLLIEHIADQEEIKLQAVAKQIGLSARTLQRRLKSNGVDFEALRDETRRSEALRLLGLRRYTATEIAYMVGYSDPAHFTRAFKRWTGQAPSRFLGLARAERN</sequence>
<accession>A0A261VML8</accession>
<dbReference type="GO" id="GO:0005829">
    <property type="term" value="C:cytosol"/>
    <property type="evidence" value="ECO:0007669"/>
    <property type="project" value="TreeGrafter"/>
</dbReference>
<feature type="domain" description="HTH araC/xylS-type" evidence="4">
    <location>
        <begin position="223"/>
        <end position="322"/>
    </location>
</feature>
<evidence type="ECO:0000256" key="3">
    <source>
        <dbReference type="ARBA" id="ARBA00023163"/>
    </source>
</evidence>
<dbReference type="Proteomes" id="UP000216429">
    <property type="component" value="Unassembled WGS sequence"/>
</dbReference>
<dbReference type="AlphaFoldDB" id="A0A261VML8"/>
<keyword evidence="1" id="KW-0805">Transcription regulation</keyword>
<protein>
    <submittedName>
        <fullName evidence="5">AraC family transcriptional regulator</fullName>
    </submittedName>
</protein>
<dbReference type="InterPro" id="IPR009057">
    <property type="entry name" value="Homeodomain-like_sf"/>
</dbReference>
<keyword evidence="2" id="KW-0238">DNA-binding</keyword>
<dbReference type="PROSITE" id="PS01124">
    <property type="entry name" value="HTH_ARAC_FAMILY_2"/>
    <property type="match status" value="1"/>
</dbReference>
<evidence type="ECO:0000313" key="5">
    <source>
        <dbReference type="EMBL" id="OZI75097.1"/>
    </source>
</evidence>
<evidence type="ECO:0000313" key="6">
    <source>
        <dbReference type="Proteomes" id="UP000216429"/>
    </source>
</evidence>
<evidence type="ECO:0000256" key="1">
    <source>
        <dbReference type="ARBA" id="ARBA00023015"/>
    </source>
</evidence>
<dbReference type="PRINTS" id="PR00032">
    <property type="entry name" value="HTHARAC"/>
</dbReference>
<keyword evidence="6" id="KW-1185">Reference proteome</keyword>
<dbReference type="InterPro" id="IPR020449">
    <property type="entry name" value="Tscrpt_reg_AraC-type_HTH"/>
</dbReference>
<dbReference type="InterPro" id="IPR032687">
    <property type="entry name" value="AraC-type_N"/>
</dbReference>
<organism evidence="5 6">
    <name type="scientific">Bordetella genomosp. 12</name>
    <dbReference type="NCBI Taxonomy" id="463035"/>
    <lineage>
        <taxon>Bacteria</taxon>
        <taxon>Pseudomonadati</taxon>
        <taxon>Pseudomonadota</taxon>
        <taxon>Betaproteobacteria</taxon>
        <taxon>Burkholderiales</taxon>
        <taxon>Alcaligenaceae</taxon>
        <taxon>Bordetella</taxon>
    </lineage>
</organism>
<dbReference type="SMART" id="SM00342">
    <property type="entry name" value="HTH_ARAC"/>
    <property type="match status" value="1"/>
</dbReference>
<dbReference type="InterPro" id="IPR018060">
    <property type="entry name" value="HTH_AraC"/>
</dbReference>
<dbReference type="PANTHER" id="PTHR47894:SF4">
    <property type="entry name" value="HTH-TYPE TRANSCRIPTIONAL REGULATOR GADX"/>
    <property type="match status" value="1"/>
</dbReference>
<dbReference type="GO" id="GO:0003700">
    <property type="term" value="F:DNA-binding transcription factor activity"/>
    <property type="evidence" value="ECO:0007669"/>
    <property type="project" value="InterPro"/>
</dbReference>
<evidence type="ECO:0000259" key="4">
    <source>
        <dbReference type="PROSITE" id="PS01124"/>
    </source>
</evidence>
<reference evidence="6" key="1">
    <citation type="submission" date="2017-05" db="EMBL/GenBank/DDBJ databases">
        <title>Complete and WGS of Bordetella genogroups.</title>
        <authorList>
            <person name="Spilker T."/>
            <person name="Lipuma J."/>
        </authorList>
    </citation>
    <scope>NUCLEOTIDE SEQUENCE [LARGE SCALE GENOMIC DNA]</scope>
    <source>
        <strain evidence="6">AU6712</strain>
    </source>
</reference>
<dbReference type="Gene3D" id="1.10.10.60">
    <property type="entry name" value="Homeodomain-like"/>
    <property type="match status" value="1"/>
</dbReference>
<evidence type="ECO:0000256" key="2">
    <source>
        <dbReference type="ARBA" id="ARBA00023125"/>
    </source>
</evidence>
<dbReference type="RefSeq" id="WP_094813350.1">
    <property type="nucleotide sequence ID" value="NZ_NEVU01000002.1"/>
</dbReference>
<gene>
    <name evidence="5" type="ORF">CAL22_11850</name>
</gene>
<dbReference type="EMBL" id="NEVU01000002">
    <property type="protein sequence ID" value="OZI75097.1"/>
    <property type="molecule type" value="Genomic_DNA"/>
</dbReference>
<dbReference type="Pfam" id="PF12833">
    <property type="entry name" value="HTH_18"/>
    <property type="match status" value="1"/>
</dbReference>
<dbReference type="OrthoDB" id="6506763at2"/>
<dbReference type="Pfam" id="PF12625">
    <property type="entry name" value="Arabinose_bd"/>
    <property type="match status" value="1"/>
</dbReference>
<name>A0A261VML8_9BORD</name>
<keyword evidence="3" id="KW-0804">Transcription</keyword>
<dbReference type="GO" id="GO:0000976">
    <property type="term" value="F:transcription cis-regulatory region binding"/>
    <property type="evidence" value="ECO:0007669"/>
    <property type="project" value="TreeGrafter"/>
</dbReference>
<dbReference type="PANTHER" id="PTHR47894">
    <property type="entry name" value="HTH-TYPE TRANSCRIPTIONAL REGULATOR GADX"/>
    <property type="match status" value="1"/>
</dbReference>